<dbReference type="PANTHER" id="PTHR20883:SF15">
    <property type="entry name" value="PHYTANOYL-COA DIOXYGENASE DOMAIN-CONTAINING PROTEIN 1"/>
    <property type="match status" value="1"/>
</dbReference>
<dbReference type="Pfam" id="PF05721">
    <property type="entry name" value="PhyH"/>
    <property type="match status" value="1"/>
</dbReference>
<dbReference type="InterPro" id="IPR008775">
    <property type="entry name" value="Phytyl_CoA_dOase-like"/>
</dbReference>
<accession>A0A095X0G4</accession>
<evidence type="ECO:0000313" key="3">
    <source>
        <dbReference type="EMBL" id="KGE04389.1"/>
    </source>
</evidence>
<reference evidence="3 4" key="1">
    <citation type="journal article" date="2014" name="Genome Announc.">
        <title>Genome Sequence of Gammaproteobacterial Pseudohaliea rubra Type Strain DSM 19751, Isolated from Coastal Seawater of the Mediterranean Sea.</title>
        <authorList>
            <person name="Spring S."/>
            <person name="Fiebig A."/>
            <person name="Riedel T."/>
            <person name="Goker M."/>
            <person name="Klenk H.P."/>
        </authorList>
    </citation>
    <scope>NUCLEOTIDE SEQUENCE [LARGE SCALE GENOMIC DNA]</scope>
    <source>
        <strain evidence="3 4">DSM 19751</strain>
    </source>
</reference>
<evidence type="ECO:0000256" key="1">
    <source>
        <dbReference type="ARBA" id="ARBA00022723"/>
    </source>
</evidence>
<dbReference type="PANTHER" id="PTHR20883">
    <property type="entry name" value="PHYTANOYL-COA DIOXYGENASE DOMAIN CONTAINING 1"/>
    <property type="match status" value="1"/>
</dbReference>
<evidence type="ECO:0008006" key="5">
    <source>
        <dbReference type="Google" id="ProtNLM"/>
    </source>
</evidence>
<protein>
    <recommendedName>
        <fullName evidence="5">Phytanoyl-CoA dioxygenase</fullName>
    </recommendedName>
</protein>
<dbReference type="HOGENOM" id="CLU_047725_3_0_6"/>
<comment type="caution">
    <text evidence="3">The sequence shown here is derived from an EMBL/GenBank/DDBJ whole genome shotgun (WGS) entry which is preliminary data.</text>
</comment>
<gene>
    <name evidence="3" type="ORF">HRUBRA_01075</name>
</gene>
<organism evidence="3 4">
    <name type="scientific">Pseudohaliea rubra DSM 19751</name>
    <dbReference type="NCBI Taxonomy" id="1265313"/>
    <lineage>
        <taxon>Bacteria</taxon>
        <taxon>Pseudomonadati</taxon>
        <taxon>Pseudomonadota</taxon>
        <taxon>Gammaproteobacteria</taxon>
        <taxon>Cellvibrionales</taxon>
        <taxon>Halieaceae</taxon>
        <taxon>Pseudohaliea</taxon>
    </lineage>
</organism>
<dbReference type="PATRIC" id="fig|1265313.6.peg.1060"/>
<dbReference type="Gene3D" id="2.60.120.620">
    <property type="entry name" value="q2cbj1_9rhob like domain"/>
    <property type="match status" value="1"/>
</dbReference>
<dbReference type="Proteomes" id="UP000029640">
    <property type="component" value="Unassembled WGS sequence"/>
</dbReference>
<dbReference type="GO" id="GO:0016706">
    <property type="term" value="F:2-oxoglutarate-dependent dioxygenase activity"/>
    <property type="evidence" value="ECO:0007669"/>
    <property type="project" value="UniProtKB-ARBA"/>
</dbReference>
<dbReference type="EMBL" id="AUVB01000028">
    <property type="protein sequence ID" value="KGE04389.1"/>
    <property type="molecule type" value="Genomic_DNA"/>
</dbReference>
<keyword evidence="2" id="KW-0408">Iron</keyword>
<name>A0A095X0G4_9GAMM</name>
<dbReference type="GO" id="GO:0005506">
    <property type="term" value="F:iron ion binding"/>
    <property type="evidence" value="ECO:0007669"/>
    <property type="project" value="UniProtKB-ARBA"/>
</dbReference>
<evidence type="ECO:0000313" key="4">
    <source>
        <dbReference type="Proteomes" id="UP000029640"/>
    </source>
</evidence>
<dbReference type="eggNOG" id="COG5285">
    <property type="taxonomic scope" value="Bacteria"/>
</dbReference>
<evidence type="ECO:0000256" key="2">
    <source>
        <dbReference type="ARBA" id="ARBA00023004"/>
    </source>
</evidence>
<keyword evidence="4" id="KW-1185">Reference proteome</keyword>
<dbReference type="AlphaFoldDB" id="A0A095X0G4"/>
<keyword evidence="1" id="KW-0479">Metal-binding</keyword>
<dbReference type="SUPFAM" id="SSF51197">
    <property type="entry name" value="Clavaminate synthase-like"/>
    <property type="match status" value="1"/>
</dbReference>
<dbReference type="STRING" id="1265313.HRUBRA_01075"/>
<proteinExistence type="predicted"/>
<sequence>MIAAGQTAGARQLAELHDQGFTIIENFLDPARLARVNACYDAWLGGHQGRNNFEGTHTERIYTLVARDRIFQDIVEDPRMLGLCDAVFEPNYLLTASQAIVIGPGETPQPWHTDDSFYTIPRPRPMVSLSTIVAMEDFSAENGGTEVIPGSHRWSDAEIAGAYGQEEGKQAPALADRLAALAQPVVMPAGSCLVFAGTLLHRGGANGSSRTRRAFSNQYCQPWARPQENFFLAIPPERVRAMAPRVQSLLGYSIHPPFMGQVTAYHPRTALAPGWVPPLERDGRNF</sequence>